<dbReference type="RefSeq" id="WP_221556873.1">
    <property type="nucleotide sequence ID" value="NZ_JAIGNO010000003.1"/>
</dbReference>
<dbReference type="Proteomes" id="UP000755104">
    <property type="component" value="Unassembled WGS sequence"/>
</dbReference>
<dbReference type="EMBL" id="JAIGNO010000003">
    <property type="protein sequence ID" value="MBX7482112.1"/>
    <property type="molecule type" value="Genomic_DNA"/>
</dbReference>
<sequence>MTVSSTTLRAVMQAVFPNGYIDHAIYLDRLKAMGEKRKPGTARVTDFSSPPASAVDLFALTGHLLLKSGAYHHVGPLVDGTDPSAMIVVSKAARTEVQRIGTIWRGAVEKTLPPPPAALLDLWRELVDHLDAPLFTAPGRSAEARDWWRAAIELFCIADEAAQDIGFHASDKSAQAEYIEVPIRLRQAGGSTGARGPITLSSADPDQVCVLPKSRTPKVGCTIRSLSHNLALLPPRGLAGAHWSLTPTRQAPQKDGDPAPFNLVVIPMPFDIRAKAFSGVPSQDGTWGWFDVNPHWCPYTATPEQNAGFETFFKFVTRVLDAAASDTGEIHCLVFPEAALSYGVLRELCERLKERPGFELLISGLFDAPMPGAIEGRHRRGNFTAMARFTRAEGECSFDLSVREKHHRWRLDAGQIETYALGSSLDVNRGWWEHIDILGRSLDVFVMRGGATVTTLICEDLARNDPCQELVRGIGPNFVVALLMDGPQRRDRWPARYATVLAEDPGSSVLSVTSYGLLNRTNNVGAYPPADQIGLFRDDTGKTTEIRLPSGAQGVCVTLQPTELTEHTLDGRPDKGDAQSWRLSGIQPVRVSGSNIDITAGRWPGADD</sequence>
<gene>
    <name evidence="1" type="ORF">K3174_06185</name>
</gene>
<evidence type="ECO:0000313" key="2">
    <source>
        <dbReference type="Proteomes" id="UP000755104"/>
    </source>
</evidence>
<reference evidence="1 2" key="1">
    <citation type="submission" date="2021-08" db="EMBL/GenBank/DDBJ databases">
        <title>Comparative Genomics Analysis of the Genus Qipengyuania Reveals Extensive Genetic Diversity and Metabolic Versatility, Including the Description of Fifteen Novel Species.</title>
        <authorList>
            <person name="Liu Y."/>
        </authorList>
    </citation>
    <scope>NUCLEOTIDE SEQUENCE [LARGE SCALE GENOMIC DNA]</scope>
    <source>
        <strain evidence="1 2">6D47A</strain>
    </source>
</reference>
<organism evidence="1 2">
    <name type="scientific">Qipengyuania qiaonensis</name>
    <dbReference type="NCBI Taxonomy" id="2867240"/>
    <lineage>
        <taxon>Bacteria</taxon>
        <taxon>Pseudomonadati</taxon>
        <taxon>Pseudomonadota</taxon>
        <taxon>Alphaproteobacteria</taxon>
        <taxon>Sphingomonadales</taxon>
        <taxon>Erythrobacteraceae</taxon>
        <taxon>Qipengyuania</taxon>
    </lineage>
</organism>
<protein>
    <submittedName>
        <fullName evidence="1">Uncharacterized protein</fullName>
    </submittedName>
</protein>
<comment type="caution">
    <text evidence="1">The sequence shown here is derived from an EMBL/GenBank/DDBJ whole genome shotgun (WGS) entry which is preliminary data.</text>
</comment>
<evidence type="ECO:0000313" key="1">
    <source>
        <dbReference type="EMBL" id="MBX7482112.1"/>
    </source>
</evidence>
<proteinExistence type="predicted"/>
<accession>A0ABS7JAS7</accession>
<keyword evidence="2" id="KW-1185">Reference proteome</keyword>
<name>A0ABS7JAS7_9SPHN</name>